<keyword evidence="2" id="KW-1185">Reference proteome</keyword>
<proteinExistence type="predicted"/>
<dbReference type="Proteomes" id="UP000076276">
    <property type="component" value="Unassembled WGS sequence"/>
</dbReference>
<gene>
    <name evidence="1" type="ORF">AZH43_15560</name>
</gene>
<accession>A0A151XZP9</accession>
<name>A0A151XZP9_9GAMM</name>
<comment type="caution">
    <text evidence="1">The sequence shown here is derived from an EMBL/GenBank/DDBJ whole genome shotgun (WGS) entry which is preliminary data.</text>
</comment>
<organism evidence="1 2">
    <name type="scientific">Acinetobacter pragensis</name>
    <dbReference type="NCBI Taxonomy" id="1806892"/>
    <lineage>
        <taxon>Bacteria</taxon>
        <taxon>Pseudomonadati</taxon>
        <taxon>Pseudomonadota</taxon>
        <taxon>Gammaproteobacteria</taxon>
        <taxon>Moraxellales</taxon>
        <taxon>Moraxellaceae</taxon>
        <taxon>Acinetobacter</taxon>
    </lineage>
</organism>
<reference evidence="1 2" key="1">
    <citation type="submission" date="2016-03" db="EMBL/GenBank/DDBJ databases">
        <title>Acinetobacter genomospecies 28 strain ANC 4149.</title>
        <authorList>
            <person name="Radolfova-Krizova L."/>
            <person name="Nemec A."/>
        </authorList>
    </citation>
    <scope>NUCLEOTIDE SEQUENCE [LARGE SCALE GENOMIC DNA]</scope>
    <source>
        <strain evidence="1 2">ANC 4149</strain>
    </source>
</reference>
<evidence type="ECO:0000313" key="2">
    <source>
        <dbReference type="Proteomes" id="UP000076276"/>
    </source>
</evidence>
<protein>
    <submittedName>
        <fullName evidence="1">Uncharacterized protein</fullName>
    </submittedName>
</protein>
<dbReference type="OrthoDB" id="6701077at2"/>
<dbReference type="AlphaFoldDB" id="A0A151XZP9"/>
<sequence>MSELSNITVTETEDSMISLLVDGLPLSEKYGMKFDPSIAEELQALSSGQSIKLFEQFVFSHTDLNFEHAYSYTLGIVKEDGGYKTAKNFVYKITPSGQPAVEHVITKQGAPMTAEDVREFIQAHINKSLVDYTDLNYAY</sequence>
<dbReference type="EMBL" id="LUAW01000030">
    <property type="protein sequence ID" value="KYQ71266.1"/>
    <property type="molecule type" value="Genomic_DNA"/>
</dbReference>
<dbReference type="STRING" id="1806892.AZH43_15560"/>
<dbReference type="RefSeq" id="WP_067670389.1">
    <property type="nucleotide sequence ID" value="NZ_CBCSIK010000003.1"/>
</dbReference>
<evidence type="ECO:0000313" key="1">
    <source>
        <dbReference type="EMBL" id="KYQ71266.1"/>
    </source>
</evidence>